<feature type="region of interest" description="Disordered" evidence="1">
    <location>
        <begin position="191"/>
        <end position="226"/>
    </location>
</feature>
<feature type="region of interest" description="Disordered" evidence="1">
    <location>
        <begin position="83"/>
        <end position="113"/>
    </location>
</feature>
<dbReference type="AlphaFoldDB" id="A0A7C9CT05"/>
<dbReference type="PANTHER" id="PTHR35466">
    <property type="entry name" value="SERINE/ARGININE REPETITIVE MATRIX PROTEIN 1"/>
    <property type="match status" value="1"/>
</dbReference>
<name>A0A7C9CT05_OPUST</name>
<feature type="compositionally biased region" description="Low complexity" evidence="1">
    <location>
        <begin position="194"/>
        <end position="214"/>
    </location>
</feature>
<dbReference type="Pfam" id="PF05097">
    <property type="entry name" value="DUF688"/>
    <property type="match status" value="1"/>
</dbReference>
<sequence>MPLISPVATASLYIFLTSSIRCCYLKRKRETEKQREMWAETLERDDSFKKPGAIPFKWEIRPGVPKHLQHQHHLLPNQHLLSESDSRSYSLPTTPHRRLTPPPPSCFTPPPDLRTSSFHSMSKLRSNRHRVDPPLLTRPDSVSTGCFLTPWFRRKWGKKKSVAKPKMEPESEPDYTSELETIARWSISTRRARSPMWDSLSSSSFSSHRSSPRPVGDSEWAGFALF</sequence>
<organism evidence="2">
    <name type="scientific">Opuntia streptacantha</name>
    <name type="common">Prickly pear cactus</name>
    <name type="synonym">Opuntia cardona</name>
    <dbReference type="NCBI Taxonomy" id="393608"/>
    <lineage>
        <taxon>Eukaryota</taxon>
        <taxon>Viridiplantae</taxon>
        <taxon>Streptophyta</taxon>
        <taxon>Embryophyta</taxon>
        <taxon>Tracheophyta</taxon>
        <taxon>Spermatophyta</taxon>
        <taxon>Magnoliopsida</taxon>
        <taxon>eudicotyledons</taxon>
        <taxon>Gunneridae</taxon>
        <taxon>Pentapetalae</taxon>
        <taxon>Caryophyllales</taxon>
        <taxon>Cactineae</taxon>
        <taxon>Cactaceae</taxon>
        <taxon>Opuntioideae</taxon>
        <taxon>Opuntia</taxon>
    </lineage>
</organism>
<dbReference type="InterPro" id="IPR007789">
    <property type="entry name" value="DUF688"/>
</dbReference>
<evidence type="ECO:0000313" key="2">
    <source>
        <dbReference type="EMBL" id="MBA4624962.1"/>
    </source>
</evidence>
<proteinExistence type="predicted"/>
<dbReference type="PANTHER" id="PTHR35466:SF4">
    <property type="entry name" value="EXPRESSED PROTEIN"/>
    <property type="match status" value="1"/>
</dbReference>
<evidence type="ECO:0000256" key="1">
    <source>
        <dbReference type="SAM" id="MobiDB-lite"/>
    </source>
</evidence>
<protein>
    <submittedName>
        <fullName evidence="2">Uncharacterized protein</fullName>
    </submittedName>
</protein>
<accession>A0A7C9CT05</accession>
<feature type="compositionally biased region" description="Pro residues" evidence="1">
    <location>
        <begin position="100"/>
        <end position="112"/>
    </location>
</feature>
<dbReference type="EMBL" id="GISG01049695">
    <property type="protein sequence ID" value="MBA4624962.1"/>
    <property type="molecule type" value="Transcribed_RNA"/>
</dbReference>
<reference evidence="2" key="1">
    <citation type="journal article" date="2013" name="J. Plant Res.">
        <title>Effect of fungi and light on seed germination of three Opuntia species from semiarid lands of central Mexico.</title>
        <authorList>
            <person name="Delgado-Sanchez P."/>
            <person name="Jimenez-Bremont J.F."/>
            <person name="Guerrero-Gonzalez Mde L."/>
            <person name="Flores J."/>
        </authorList>
    </citation>
    <scope>NUCLEOTIDE SEQUENCE</scope>
    <source>
        <tissue evidence="2">Cladode</tissue>
    </source>
</reference>
<reference evidence="2" key="2">
    <citation type="submission" date="2020-07" db="EMBL/GenBank/DDBJ databases">
        <authorList>
            <person name="Vera ALvarez R."/>
            <person name="Arias-Moreno D.M."/>
            <person name="Jimenez-Jacinto V."/>
            <person name="Jimenez-Bremont J.F."/>
            <person name="Swaminathan K."/>
            <person name="Moose S.P."/>
            <person name="Guerrero-Gonzalez M.L."/>
            <person name="Marino-Ramirez L."/>
            <person name="Landsman D."/>
            <person name="Rodriguez-Kessler M."/>
            <person name="Delgado-Sanchez P."/>
        </authorList>
    </citation>
    <scope>NUCLEOTIDE SEQUENCE</scope>
    <source>
        <tissue evidence="2">Cladode</tissue>
    </source>
</reference>